<proteinExistence type="predicted"/>
<dbReference type="RefSeq" id="WP_183617239.1">
    <property type="nucleotide sequence ID" value="NZ_JACIDY010000005.1"/>
</dbReference>
<name>A0A7W6C6X3_9SPHN</name>
<evidence type="ECO:0000313" key="1">
    <source>
        <dbReference type="EMBL" id="MBB3940646.1"/>
    </source>
</evidence>
<dbReference type="Proteomes" id="UP000561459">
    <property type="component" value="Unassembled WGS sequence"/>
</dbReference>
<dbReference type="EMBL" id="JACIDY010000005">
    <property type="protein sequence ID" value="MBB3940646.1"/>
    <property type="molecule type" value="Genomic_DNA"/>
</dbReference>
<sequence>MAHGGGPRHVLIVGRLLDVVDDTKARVRCEGVTLHTATALDEVRLMLALQPIDIMIVGAGIELAERLAIVRAAFEQSETITVHMKDKASGAKGFAPFVESVVAARQMAS</sequence>
<keyword evidence="2" id="KW-1185">Reference proteome</keyword>
<evidence type="ECO:0000313" key="2">
    <source>
        <dbReference type="Proteomes" id="UP000561459"/>
    </source>
</evidence>
<dbReference type="AlphaFoldDB" id="A0A7W6C6X3"/>
<comment type="caution">
    <text evidence="1">The sequence shown here is derived from an EMBL/GenBank/DDBJ whole genome shotgun (WGS) entry which is preliminary data.</text>
</comment>
<organism evidence="1 2">
    <name type="scientific">Novosphingobium fluoreni</name>
    <dbReference type="NCBI Taxonomy" id="1391222"/>
    <lineage>
        <taxon>Bacteria</taxon>
        <taxon>Pseudomonadati</taxon>
        <taxon>Pseudomonadota</taxon>
        <taxon>Alphaproteobacteria</taxon>
        <taxon>Sphingomonadales</taxon>
        <taxon>Sphingomonadaceae</taxon>
        <taxon>Novosphingobium</taxon>
    </lineage>
</organism>
<accession>A0A7W6C6X3</accession>
<reference evidence="1 2" key="1">
    <citation type="submission" date="2020-08" db="EMBL/GenBank/DDBJ databases">
        <title>Genomic Encyclopedia of Type Strains, Phase IV (KMG-IV): sequencing the most valuable type-strain genomes for metagenomic binning, comparative biology and taxonomic classification.</title>
        <authorList>
            <person name="Goeker M."/>
        </authorList>
    </citation>
    <scope>NUCLEOTIDE SEQUENCE [LARGE SCALE GENOMIC DNA]</scope>
    <source>
        <strain evidence="1 2">DSM 27568</strain>
    </source>
</reference>
<gene>
    <name evidence="1" type="ORF">GGR39_002303</name>
</gene>
<protein>
    <submittedName>
        <fullName evidence="1">Uncharacterized protein</fullName>
    </submittedName>
</protein>